<dbReference type="EMBL" id="JPWA01000036">
    <property type="protein sequence ID" value="RCK04130.1"/>
    <property type="molecule type" value="Genomic_DNA"/>
</dbReference>
<evidence type="ECO:0000313" key="2">
    <source>
        <dbReference type="Proteomes" id="UP000252419"/>
    </source>
</evidence>
<reference evidence="1 2" key="1">
    <citation type="submission" date="2014-07" db="EMBL/GenBank/DDBJ databases">
        <title>Draft genome sequence of Thalassospira xianhensis P-4 (MCCC 1A02616).</title>
        <authorList>
            <person name="Lai Q."/>
            <person name="Shao Z."/>
        </authorList>
    </citation>
    <scope>NUCLEOTIDE SEQUENCE [LARGE SCALE GENOMIC DNA]</scope>
    <source>
        <strain evidence="1 2">MCCC 1A02616</strain>
    </source>
</reference>
<sequence>MIDRTANLTDSQPFEWLPLTEPYTALNGLTVVPVSNQTELMSLGIHFNNALKNLHREFSYECTLGVMQIVKILGCDDRVLHCASIRCHKNEAFAEAFRAYANINESTNVSDALEEWLESVNAGEIPSSLHLGKSSFVTVEHIPSALPRI</sequence>
<comment type="caution">
    <text evidence="1">The sequence shown here is derived from an EMBL/GenBank/DDBJ whole genome shotgun (WGS) entry which is preliminary data.</text>
</comment>
<name>A0A367U890_9PROT</name>
<dbReference type="AlphaFoldDB" id="A0A367U890"/>
<protein>
    <submittedName>
        <fullName evidence="1">Uncharacterized protein</fullName>
    </submittedName>
</protein>
<keyword evidence="2" id="KW-1185">Reference proteome</keyword>
<evidence type="ECO:0000313" key="1">
    <source>
        <dbReference type="EMBL" id="RCK04130.1"/>
    </source>
</evidence>
<gene>
    <name evidence="1" type="ORF">TH5_21335</name>
</gene>
<organism evidence="1 2">
    <name type="scientific">Thalassospira xianhensis MCCC 1A02616</name>
    <dbReference type="NCBI Taxonomy" id="1177929"/>
    <lineage>
        <taxon>Bacteria</taxon>
        <taxon>Pseudomonadati</taxon>
        <taxon>Pseudomonadota</taxon>
        <taxon>Alphaproteobacteria</taxon>
        <taxon>Rhodospirillales</taxon>
        <taxon>Thalassospiraceae</taxon>
        <taxon>Thalassospira</taxon>
    </lineage>
</organism>
<dbReference type="Proteomes" id="UP000252419">
    <property type="component" value="Unassembled WGS sequence"/>
</dbReference>
<accession>A0A367U890</accession>
<proteinExistence type="predicted"/>